<evidence type="ECO:0000313" key="1">
    <source>
        <dbReference type="EMBL" id="KKM88078.1"/>
    </source>
</evidence>
<sequence length="115" mass="13492">MWSIALLENTVMITSECAEELFENAQEYQEDIWWESDDVIYGGKLRFNPDHQEHMDFLWREEIQELLKKYRVEGRICFADVEGDSSGSFWGYQFDGQGNLENLKGKVVWSVEDAA</sequence>
<name>A0A0F9L2R3_9ZZZZ</name>
<proteinExistence type="predicted"/>
<comment type="caution">
    <text evidence="1">The sequence shown here is derived from an EMBL/GenBank/DDBJ whole genome shotgun (WGS) entry which is preliminary data.</text>
</comment>
<protein>
    <submittedName>
        <fullName evidence="1">Uncharacterized protein</fullName>
    </submittedName>
</protein>
<dbReference type="AlphaFoldDB" id="A0A0F9L2R3"/>
<reference evidence="1" key="1">
    <citation type="journal article" date="2015" name="Nature">
        <title>Complex archaea that bridge the gap between prokaryotes and eukaryotes.</title>
        <authorList>
            <person name="Spang A."/>
            <person name="Saw J.H."/>
            <person name="Jorgensen S.L."/>
            <person name="Zaremba-Niedzwiedzka K."/>
            <person name="Martijn J."/>
            <person name="Lind A.E."/>
            <person name="van Eijk R."/>
            <person name="Schleper C."/>
            <person name="Guy L."/>
            <person name="Ettema T.J."/>
        </authorList>
    </citation>
    <scope>NUCLEOTIDE SEQUENCE</scope>
</reference>
<organism evidence="1">
    <name type="scientific">marine sediment metagenome</name>
    <dbReference type="NCBI Taxonomy" id="412755"/>
    <lineage>
        <taxon>unclassified sequences</taxon>
        <taxon>metagenomes</taxon>
        <taxon>ecological metagenomes</taxon>
    </lineage>
</organism>
<dbReference type="EMBL" id="LAZR01007011">
    <property type="protein sequence ID" value="KKM88078.1"/>
    <property type="molecule type" value="Genomic_DNA"/>
</dbReference>
<accession>A0A0F9L2R3</accession>
<gene>
    <name evidence="1" type="ORF">LCGC14_1262500</name>
</gene>